<dbReference type="Pfam" id="PF20060">
    <property type="entry name" value="DUF6459"/>
    <property type="match status" value="1"/>
</dbReference>
<organism evidence="1 2">
    <name type="scientific">Gryllotalpicola protaetiae</name>
    <dbReference type="NCBI Taxonomy" id="2419771"/>
    <lineage>
        <taxon>Bacteria</taxon>
        <taxon>Bacillati</taxon>
        <taxon>Actinomycetota</taxon>
        <taxon>Actinomycetes</taxon>
        <taxon>Micrococcales</taxon>
        <taxon>Microbacteriaceae</taxon>
        <taxon>Gryllotalpicola</taxon>
    </lineage>
</organism>
<name>A0A387C4A6_9MICO</name>
<evidence type="ECO:0000313" key="2">
    <source>
        <dbReference type="Proteomes" id="UP000275069"/>
    </source>
</evidence>
<accession>A0A387C4A6</accession>
<dbReference type="InterPro" id="IPR045596">
    <property type="entry name" value="DUF6459"/>
</dbReference>
<proteinExistence type="predicted"/>
<sequence>MANAQRHERFDADDFFGVQRTADLPDPEPLITNLTRCVIEILAGARELEQIARWISDDVYTRLSRRVSFAARSRSLKRTPAQRPRITILSIRTFEPDAGVIEATVVVQMPQRVRAVALRLEGLDSRWRATSISVL</sequence>
<reference evidence="1 2" key="1">
    <citation type="submission" date="2018-09" db="EMBL/GenBank/DDBJ databases">
        <title>Genome sequencing of strain 2DFW10M-5.</title>
        <authorList>
            <person name="Heo J."/>
            <person name="Kim S.-J."/>
            <person name="Kwon S.-W."/>
        </authorList>
    </citation>
    <scope>NUCLEOTIDE SEQUENCE [LARGE SCALE GENOMIC DNA]</scope>
    <source>
        <strain evidence="1 2">2DFW10M-5</strain>
    </source>
</reference>
<dbReference type="AlphaFoldDB" id="A0A387C4A6"/>
<protein>
    <submittedName>
        <fullName evidence="1">3-hydroxyacyl-CoA dehydrogenase</fullName>
    </submittedName>
</protein>
<dbReference type="KEGG" id="gry:D7I44_12745"/>
<gene>
    <name evidence="1" type="ORF">D7I44_12745</name>
</gene>
<dbReference type="OrthoDB" id="3266345at2"/>
<dbReference type="EMBL" id="CP032624">
    <property type="protein sequence ID" value="AYG05421.1"/>
    <property type="molecule type" value="Genomic_DNA"/>
</dbReference>
<evidence type="ECO:0000313" key="1">
    <source>
        <dbReference type="EMBL" id="AYG05421.1"/>
    </source>
</evidence>
<dbReference type="Proteomes" id="UP000275069">
    <property type="component" value="Chromosome"/>
</dbReference>
<keyword evidence="2" id="KW-1185">Reference proteome</keyword>